<dbReference type="CDD" id="cd07346">
    <property type="entry name" value="ABC_6TM_exporters"/>
    <property type="match status" value="1"/>
</dbReference>
<dbReference type="InterPro" id="IPR036640">
    <property type="entry name" value="ABC1_TM_sf"/>
</dbReference>
<dbReference type="SUPFAM" id="SSF90123">
    <property type="entry name" value="ABC transporter transmembrane region"/>
    <property type="match status" value="1"/>
</dbReference>
<dbReference type="HOGENOM" id="CLU_000604_84_3_3"/>
<evidence type="ECO:0000256" key="1">
    <source>
        <dbReference type="ARBA" id="ARBA00004651"/>
    </source>
</evidence>
<feature type="transmembrane region" description="Helical" evidence="9">
    <location>
        <begin position="29"/>
        <end position="55"/>
    </location>
</feature>
<dbReference type="PANTHER" id="PTHR43394">
    <property type="entry name" value="ATP-DEPENDENT PERMEASE MDL1, MITOCHONDRIAL"/>
    <property type="match status" value="1"/>
</dbReference>
<dbReference type="FunFam" id="3.40.50.300:FF:000221">
    <property type="entry name" value="Multidrug ABC transporter ATP-binding protein"/>
    <property type="match status" value="1"/>
</dbReference>
<evidence type="ECO:0000313" key="13">
    <source>
        <dbReference type="Proteomes" id="UP000003835"/>
    </source>
</evidence>
<dbReference type="SUPFAM" id="SSF52540">
    <property type="entry name" value="P-loop containing nucleoside triphosphate hydrolases"/>
    <property type="match status" value="1"/>
</dbReference>
<dbReference type="PANTHER" id="PTHR43394:SF1">
    <property type="entry name" value="ATP-BINDING CASSETTE SUB-FAMILY B MEMBER 10, MITOCHONDRIAL"/>
    <property type="match status" value="1"/>
</dbReference>
<feature type="transmembrane region" description="Helical" evidence="9">
    <location>
        <begin position="248"/>
        <end position="270"/>
    </location>
</feature>
<feature type="domain" description="ABC transporter" evidence="10">
    <location>
        <begin position="371"/>
        <end position="607"/>
    </location>
</feature>
<dbReference type="InterPro" id="IPR027417">
    <property type="entry name" value="P-loop_NTPase"/>
</dbReference>
<dbReference type="GO" id="GO:0005886">
    <property type="term" value="C:plasma membrane"/>
    <property type="evidence" value="ECO:0007669"/>
    <property type="project" value="UniProtKB-SubCell"/>
</dbReference>
<keyword evidence="13" id="KW-1185">Reference proteome</keyword>
<proteinExistence type="predicted"/>
<keyword evidence="3" id="KW-1003">Cell membrane</keyword>
<dbReference type="EMBL" id="DS989858">
    <property type="protein sequence ID" value="EDX73410.1"/>
    <property type="molecule type" value="Genomic_DNA"/>
</dbReference>
<evidence type="ECO:0000256" key="3">
    <source>
        <dbReference type="ARBA" id="ARBA00022475"/>
    </source>
</evidence>
<evidence type="ECO:0000256" key="5">
    <source>
        <dbReference type="ARBA" id="ARBA00022741"/>
    </source>
</evidence>
<dbReference type="InterPro" id="IPR003593">
    <property type="entry name" value="AAA+_ATPase"/>
</dbReference>
<feature type="transmembrane region" description="Helical" evidence="9">
    <location>
        <begin position="165"/>
        <end position="184"/>
    </location>
</feature>
<keyword evidence="8 9" id="KW-0472">Membrane</keyword>
<dbReference type="Pfam" id="PF00664">
    <property type="entry name" value="ABC_membrane"/>
    <property type="match status" value="1"/>
</dbReference>
<evidence type="ECO:0000259" key="11">
    <source>
        <dbReference type="PROSITE" id="PS50929"/>
    </source>
</evidence>
<evidence type="ECO:0000313" key="12">
    <source>
        <dbReference type="EMBL" id="EDX73410.1"/>
    </source>
</evidence>
<keyword evidence="7 9" id="KW-1133">Transmembrane helix</keyword>
<dbReference type="InterPro" id="IPR011527">
    <property type="entry name" value="ABC1_TM_dom"/>
</dbReference>
<organism evidence="12 13">
    <name type="scientific">Coleofasciculus chthonoplastes PCC 7420</name>
    <dbReference type="NCBI Taxonomy" id="118168"/>
    <lineage>
        <taxon>Bacteria</taxon>
        <taxon>Bacillati</taxon>
        <taxon>Cyanobacteriota</taxon>
        <taxon>Cyanophyceae</taxon>
        <taxon>Coleofasciculales</taxon>
        <taxon>Coleofasciculaceae</taxon>
        <taxon>Coleofasciculus</taxon>
    </lineage>
</organism>
<dbReference type="InterPro" id="IPR003439">
    <property type="entry name" value="ABC_transporter-like_ATP-bd"/>
</dbReference>
<keyword evidence="4 9" id="KW-0812">Transmembrane</keyword>
<evidence type="ECO:0000256" key="8">
    <source>
        <dbReference type="ARBA" id="ARBA00023136"/>
    </source>
</evidence>
<sequence length="610" mass="67882">MGDYTLKTRSHYWQLLPYLRPQRVTIGQALACTVGFVAVWPLLAWLAGRIAAYVGQGNVDAIAQVAGFAALIFLGQKLAQYGQDTLMAKAALSITLDLRKNVYAHLQTLSLDYFETTRTGDLSYRLTEDIDRIGEVVNKFFHQFLPSVLQLIAVFAYVVYLNWQLTLGIVLIAPLMGLLIGWFGERMRQFSRRSQNRVSDLSALLIEVFSGIRLVQAFAAEDYTLERFSQEAEHNRNAKYAAERLKAIQFPVVGFLEAMCLLLVFLLGGWQIAQGNLTGSEFVSYGAAVAMLIDPIAIVTSNYNEFKQGEASVDRIFELFAIVPTVIEKEGAMILPPVTGKVEYRQISFAYTQAQENLERAGFDETLSSIAKDQDAPWHVSTGKTPWVLKDLSFLAQPGDAIALVGASGAGKTTLVNLLPRFYDPQAGEILIDGINIRDVTLKSLRRQIGIVPQETTLFSGTIAQNIAFGQKDFDLEAVQDAAKIANAHQFIIQFSQGYHTWVGERGINLSGGQRQRIAIARAVLLNPSILILDEATSALDSESEALVQEALERIMKERTVFIIAHRLTTVRRADRILVMEQGQIIESGTHAELLEREGRYARFYAQQFT</sequence>
<dbReference type="eggNOG" id="COG1132">
    <property type="taxonomic scope" value="Bacteria"/>
</dbReference>
<evidence type="ECO:0000259" key="10">
    <source>
        <dbReference type="PROSITE" id="PS50893"/>
    </source>
</evidence>
<dbReference type="Gene3D" id="1.20.1560.10">
    <property type="entry name" value="ABC transporter type 1, transmembrane domain"/>
    <property type="match status" value="1"/>
</dbReference>
<evidence type="ECO:0000256" key="7">
    <source>
        <dbReference type="ARBA" id="ARBA00022989"/>
    </source>
</evidence>
<evidence type="ECO:0000256" key="4">
    <source>
        <dbReference type="ARBA" id="ARBA00022692"/>
    </source>
</evidence>
<keyword evidence="5" id="KW-0547">Nucleotide-binding</keyword>
<reference evidence="12 13" key="1">
    <citation type="submission" date="2008-07" db="EMBL/GenBank/DDBJ databases">
        <authorList>
            <person name="Tandeau de Marsac N."/>
            <person name="Ferriera S."/>
            <person name="Johnson J."/>
            <person name="Kravitz S."/>
            <person name="Beeson K."/>
            <person name="Sutton G."/>
            <person name="Rogers Y.-H."/>
            <person name="Friedman R."/>
            <person name="Frazier M."/>
            <person name="Venter J.C."/>
        </authorList>
    </citation>
    <scope>NUCLEOTIDE SEQUENCE [LARGE SCALE GENOMIC DNA]</scope>
    <source>
        <strain evidence="12 13">PCC 7420</strain>
    </source>
</reference>
<keyword evidence="6 12" id="KW-0067">ATP-binding</keyword>
<evidence type="ECO:0000256" key="2">
    <source>
        <dbReference type="ARBA" id="ARBA00022448"/>
    </source>
</evidence>
<dbReference type="InterPro" id="IPR039421">
    <property type="entry name" value="Type_1_exporter"/>
</dbReference>
<dbReference type="Gene3D" id="3.40.50.300">
    <property type="entry name" value="P-loop containing nucleotide triphosphate hydrolases"/>
    <property type="match status" value="1"/>
</dbReference>
<gene>
    <name evidence="12" type="ORF">MC7420_1206</name>
</gene>
<feature type="transmembrane region" description="Helical" evidence="9">
    <location>
        <begin position="140"/>
        <end position="159"/>
    </location>
</feature>
<dbReference type="Proteomes" id="UP000003835">
    <property type="component" value="Unassembled WGS sequence"/>
</dbReference>
<dbReference type="PROSITE" id="PS00211">
    <property type="entry name" value="ABC_TRANSPORTER_1"/>
    <property type="match status" value="1"/>
</dbReference>
<dbReference type="AlphaFoldDB" id="B4VXM7"/>
<evidence type="ECO:0000256" key="9">
    <source>
        <dbReference type="SAM" id="Phobius"/>
    </source>
</evidence>
<dbReference type="Pfam" id="PF00005">
    <property type="entry name" value="ABC_tran"/>
    <property type="match status" value="1"/>
</dbReference>
<name>B4VXM7_9CYAN</name>
<evidence type="ECO:0000256" key="6">
    <source>
        <dbReference type="ARBA" id="ARBA00022840"/>
    </source>
</evidence>
<feature type="domain" description="ABC transmembrane type-1" evidence="11">
    <location>
        <begin position="29"/>
        <end position="308"/>
    </location>
</feature>
<dbReference type="STRING" id="118168.MC7420_1206"/>
<keyword evidence="2" id="KW-0813">Transport</keyword>
<dbReference type="PROSITE" id="PS50893">
    <property type="entry name" value="ABC_TRANSPORTER_2"/>
    <property type="match status" value="1"/>
</dbReference>
<comment type="subcellular location">
    <subcellularLocation>
        <location evidence="1">Cell membrane</location>
        <topology evidence="1">Multi-pass membrane protein</topology>
    </subcellularLocation>
</comment>
<dbReference type="PROSITE" id="PS50929">
    <property type="entry name" value="ABC_TM1F"/>
    <property type="match status" value="1"/>
</dbReference>
<protein>
    <submittedName>
        <fullName evidence="12">ABC transporter, ATP-binding protein</fullName>
    </submittedName>
</protein>
<dbReference type="GO" id="GO:0015421">
    <property type="term" value="F:ABC-type oligopeptide transporter activity"/>
    <property type="evidence" value="ECO:0007669"/>
    <property type="project" value="TreeGrafter"/>
</dbReference>
<dbReference type="SMART" id="SM00382">
    <property type="entry name" value="AAA"/>
    <property type="match status" value="1"/>
</dbReference>
<accession>B4VXM7</accession>
<dbReference type="GO" id="GO:0005524">
    <property type="term" value="F:ATP binding"/>
    <property type="evidence" value="ECO:0007669"/>
    <property type="project" value="UniProtKB-KW"/>
</dbReference>
<dbReference type="InterPro" id="IPR017871">
    <property type="entry name" value="ABC_transporter-like_CS"/>
</dbReference>
<dbReference type="GO" id="GO:0016887">
    <property type="term" value="F:ATP hydrolysis activity"/>
    <property type="evidence" value="ECO:0007669"/>
    <property type="project" value="InterPro"/>
</dbReference>